<sequence>MRIPPGTLLGRLEHLLEHHLRRHSRPPHSPSSVSDLFLFPPHCLEHVLNRPIENFGLINHGMIQHTPLNPRGQQWLSGHIQNFVGYHNGSQQQVPQVPQRGISMQAMYLSEVVANACVDVQANFGGYNQPLAFAGPAPQAIVESYNQPFVSAPPAPQASSGNYSNPFLFNSPATQATVGGYDQPYVPAPPVQQGNSGGCNHITGRASPAQQPGLAVGGARHVSAPAGGVAAETIDLTGESSIDTPTVAPPETPRAKADSSFWKKGSAHLLKNCLNIYSRSDPWYLLESMRSYPHSEKRAQYCERHWPNEEAAEQDIAENSKWFLDAEELFAYDLKWNRLLTLAQRKEPSEAEALDEEIFAEQAMLAKQLKEKREAKREAEDLAQKKDCLDKMSPKDFKKWYSMPKNVVNIAQVMEKFGADVLKERGKAKARVKKMGVEEAETQKPPAPKKRRTDSFQDDAESPASKRPGSDEGPASLPQEASPVDPPEPAPERGSENTDGELDEDGSDEEGPDEESSNEENWDSFAACVENIISEPGWYAGS</sequence>
<feature type="coiled-coil region" evidence="1">
    <location>
        <begin position="362"/>
        <end position="392"/>
    </location>
</feature>
<reference evidence="3 4" key="1">
    <citation type="journal article" date="2017" name="Genome Announc.">
        <title>Genome sequence of the saprophytic ascomycete Epicoccum nigrum ICMP 19927 strain isolated from New Zealand.</title>
        <authorList>
            <person name="Fokin M."/>
            <person name="Fleetwood D."/>
            <person name="Weir B.S."/>
            <person name="Villas-Boas S.G."/>
        </authorList>
    </citation>
    <scope>NUCLEOTIDE SEQUENCE [LARGE SCALE GENOMIC DNA]</scope>
    <source>
        <strain evidence="3 4">ICMP 19927</strain>
    </source>
</reference>
<dbReference type="AlphaFoldDB" id="A0A1Y2M5Z8"/>
<proteinExistence type="predicted"/>
<evidence type="ECO:0000313" key="4">
    <source>
        <dbReference type="Proteomes" id="UP000193240"/>
    </source>
</evidence>
<keyword evidence="1" id="KW-0175">Coiled coil</keyword>
<evidence type="ECO:0000256" key="2">
    <source>
        <dbReference type="SAM" id="MobiDB-lite"/>
    </source>
</evidence>
<organism evidence="3 4">
    <name type="scientific">Epicoccum nigrum</name>
    <name type="common">Soil fungus</name>
    <name type="synonym">Epicoccum purpurascens</name>
    <dbReference type="NCBI Taxonomy" id="105696"/>
    <lineage>
        <taxon>Eukaryota</taxon>
        <taxon>Fungi</taxon>
        <taxon>Dikarya</taxon>
        <taxon>Ascomycota</taxon>
        <taxon>Pezizomycotina</taxon>
        <taxon>Dothideomycetes</taxon>
        <taxon>Pleosporomycetidae</taxon>
        <taxon>Pleosporales</taxon>
        <taxon>Pleosporineae</taxon>
        <taxon>Didymellaceae</taxon>
        <taxon>Epicoccum</taxon>
    </lineage>
</organism>
<evidence type="ECO:0000256" key="1">
    <source>
        <dbReference type="SAM" id="Coils"/>
    </source>
</evidence>
<keyword evidence="4" id="KW-1185">Reference proteome</keyword>
<name>A0A1Y2M5Z8_EPING</name>
<dbReference type="Proteomes" id="UP000193240">
    <property type="component" value="Unassembled WGS sequence"/>
</dbReference>
<gene>
    <name evidence="3" type="ORF">B5807_03146</name>
</gene>
<protein>
    <submittedName>
        <fullName evidence="3">Uncharacterized protein</fullName>
    </submittedName>
</protein>
<evidence type="ECO:0000313" key="3">
    <source>
        <dbReference type="EMBL" id="OSS51259.1"/>
    </source>
</evidence>
<dbReference type="EMBL" id="KZ107840">
    <property type="protein sequence ID" value="OSS51259.1"/>
    <property type="molecule type" value="Genomic_DNA"/>
</dbReference>
<feature type="compositionally biased region" description="Acidic residues" evidence="2">
    <location>
        <begin position="498"/>
        <end position="522"/>
    </location>
</feature>
<accession>A0A1Y2M5Z8</accession>
<feature type="region of interest" description="Disordered" evidence="2">
    <location>
        <begin position="431"/>
        <end position="542"/>
    </location>
</feature>
<dbReference type="InParanoid" id="A0A1Y2M5Z8"/>